<dbReference type="Proteomes" id="UP000807469">
    <property type="component" value="Unassembled WGS sequence"/>
</dbReference>
<dbReference type="AlphaFoldDB" id="A0A9P6CPB8"/>
<evidence type="ECO:0000259" key="2">
    <source>
        <dbReference type="Pfam" id="PF24764"/>
    </source>
</evidence>
<feature type="domain" description="Integrase core" evidence="2">
    <location>
        <begin position="38"/>
        <end position="100"/>
    </location>
</feature>
<feature type="region of interest" description="Disordered" evidence="1">
    <location>
        <begin position="106"/>
        <end position="146"/>
    </location>
</feature>
<dbReference type="EMBL" id="MU155418">
    <property type="protein sequence ID" value="KAF9473767.1"/>
    <property type="molecule type" value="Genomic_DNA"/>
</dbReference>
<evidence type="ECO:0000313" key="4">
    <source>
        <dbReference type="Proteomes" id="UP000807469"/>
    </source>
</evidence>
<evidence type="ECO:0000256" key="1">
    <source>
        <dbReference type="SAM" id="MobiDB-lite"/>
    </source>
</evidence>
<protein>
    <recommendedName>
        <fullName evidence="2">Integrase core domain-containing protein</fullName>
    </recommendedName>
</protein>
<evidence type="ECO:0000313" key="3">
    <source>
        <dbReference type="EMBL" id="KAF9473767.1"/>
    </source>
</evidence>
<sequence length="208" mass="23504">MLLHCGEVLKEARFIEQSLPNVEATCVEQVLRQIYTAHRRDSLEFFRTIFLHLEQIGLLDMESSIHRVCLFLTYHLRIQHSLDETVTLWNLHKIRMAGNNREHAINSGYWTGDPGDSVEEATDPHYGDNEEESFPPADKLQTDPTAPNYDDFADPASERDEGICINADEEIEAARRCLDGIDFNADDGNFGIDVYCSAVMKLTALGSA</sequence>
<gene>
    <name evidence="3" type="ORF">BDN70DRAFT_908769</name>
</gene>
<keyword evidence="4" id="KW-1185">Reference proteome</keyword>
<comment type="caution">
    <text evidence="3">The sequence shown here is derived from an EMBL/GenBank/DDBJ whole genome shotgun (WGS) entry which is preliminary data.</text>
</comment>
<dbReference type="InterPro" id="IPR058913">
    <property type="entry name" value="Integrase_dom_put"/>
</dbReference>
<accession>A0A9P6CPB8</accession>
<dbReference type="Pfam" id="PF24764">
    <property type="entry name" value="rva_4"/>
    <property type="match status" value="1"/>
</dbReference>
<organism evidence="3 4">
    <name type="scientific">Pholiota conissans</name>
    <dbReference type="NCBI Taxonomy" id="109636"/>
    <lineage>
        <taxon>Eukaryota</taxon>
        <taxon>Fungi</taxon>
        <taxon>Dikarya</taxon>
        <taxon>Basidiomycota</taxon>
        <taxon>Agaricomycotina</taxon>
        <taxon>Agaricomycetes</taxon>
        <taxon>Agaricomycetidae</taxon>
        <taxon>Agaricales</taxon>
        <taxon>Agaricineae</taxon>
        <taxon>Strophariaceae</taxon>
        <taxon>Pholiota</taxon>
    </lineage>
</organism>
<dbReference type="OrthoDB" id="2686689at2759"/>
<proteinExistence type="predicted"/>
<name>A0A9P6CPB8_9AGAR</name>
<reference evidence="3" key="1">
    <citation type="submission" date="2020-11" db="EMBL/GenBank/DDBJ databases">
        <authorList>
            <consortium name="DOE Joint Genome Institute"/>
            <person name="Ahrendt S."/>
            <person name="Riley R."/>
            <person name="Andreopoulos W."/>
            <person name="Labutti K."/>
            <person name="Pangilinan J."/>
            <person name="Ruiz-Duenas F.J."/>
            <person name="Barrasa J.M."/>
            <person name="Sanchez-Garcia M."/>
            <person name="Camarero S."/>
            <person name="Miyauchi S."/>
            <person name="Serrano A."/>
            <person name="Linde D."/>
            <person name="Babiker R."/>
            <person name="Drula E."/>
            <person name="Ayuso-Fernandez I."/>
            <person name="Pacheco R."/>
            <person name="Padilla G."/>
            <person name="Ferreira P."/>
            <person name="Barriuso J."/>
            <person name="Kellner H."/>
            <person name="Castanera R."/>
            <person name="Alfaro M."/>
            <person name="Ramirez L."/>
            <person name="Pisabarro A.G."/>
            <person name="Kuo A."/>
            <person name="Tritt A."/>
            <person name="Lipzen A."/>
            <person name="He G."/>
            <person name="Yan M."/>
            <person name="Ng V."/>
            <person name="Cullen D."/>
            <person name="Martin F."/>
            <person name="Rosso M.-N."/>
            <person name="Henrissat B."/>
            <person name="Hibbett D."/>
            <person name="Martinez A.T."/>
            <person name="Grigoriev I.V."/>
        </authorList>
    </citation>
    <scope>NUCLEOTIDE SEQUENCE</scope>
    <source>
        <strain evidence="3">CIRM-BRFM 674</strain>
    </source>
</reference>